<dbReference type="CDD" id="cd00254">
    <property type="entry name" value="LT-like"/>
    <property type="match status" value="1"/>
</dbReference>
<dbReference type="InterPro" id="IPR023346">
    <property type="entry name" value="Lysozyme-like_dom_sf"/>
</dbReference>
<evidence type="ECO:0000256" key="3">
    <source>
        <dbReference type="SAM" id="SignalP"/>
    </source>
</evidence>
<dbReference type="Pfam" id="PF01464">
    <property type="entry name" value="SLT"/>
    <property type="match status" value="1"/>
</dbReference>
<dbReference type="Proteomes" id="UP000192455">
    <property type="component" value="Unassembled WGS sequence"/>
</dbReference>
<reference evidence="5 6" key="1">
    <citation type="submission" date="2017-01" db="EMBL/GenBank/DDBJ databases">
        <authorList>
            <person name="Mah S.A."/>
            <person name="Swanson W.J."/>
            <person name="Moy G.W."/>
            <person name="Vacquier V.D."/>
        </authorList>
    </citation>
    <scope>NUCLEOTIDE SEQUENCE [LARGE SCALE GENOMIC DNA]</scope>
    <source>
        <strain evidence="5 6">DSM 21219</strain>
    </source>
</reference>
<accession>A0A1R3WFY8</accession>
<name>A0A1R3WFY8_9RHOB</name>
<sequence>MLRLATGFAALGIMLPILSGSAAADAMKDRHAAYAAKTRVLDGRAAAQYRNSVNLQPPKVEVPGVISAQYDGRYRGEFLQMARDAARRHNVPEDLFARLVQQESGWNPQAVSHKGAFGLAQLMPATAQGLGVDISDPGQNLEGGARYLARQYREFGTWELALAAYNAGPEAVRRHGGVPPYAETRNYVLVIAGR</sequence>
<protein>
    <submittedName>
        <fullName evidence="5">Transglycosylase SLT domain-containing protein</fullName>
    </submittedName>
</protein>
<dbReference type="PANTHER" id="PTHR37423">
    <property type="entry name" value="SOLUBLE LYTIC MUREIN TRANSGLYCOSYLASE-RELATED"/>
    <property type="match status" value="1"/>
</dbReference>
<dbReference type="RefSeq" id="WP_083946215.1">
    <property type="nucleotide sequence ID" value="NZ_FTPS01000001.1"/>
</dbReference>
<dbReference type="PANTHER" id="PTHR37423:SF2">
    <property type="entry name" value="MEMBRANE-BOUND LYTIC MUREIN TRANSGLYCOSYLASE C"/>
    <property type="match status" value="1"/>
</dbReference>
<dbReference type="EMBL" id="FTPS01000001">
    <property type="protein sequence ID" value="SIT76772.1"/>
    <property type="molecule type" value="Genomic_DNA"/>
</dbReference>
<keyword evidence="6" id="KW-1185">Reference proteome</keyword>
<gene>
    <name evidence="5" type="ORF">SAMN05421849_0592</name>
</gene>
<dbReference type="AlphaFoldDB" id="A0A1R3WFY8"/>
<comment type="similarity">
    <text evidence="2">Belongs to the virb1 family.</text>
</comment>
<organism evidence="5 6">
    <name type="scientific">Pontibaca methylaminivorans</name>
    <dbReference type="NCBI Taxonomy" id="515897"/>
    <lineage>
        <taxon>Bacteria</taxon>
        <taxon>Pseudomonadati</taxon>
        <taxon>Pseudomonadota</taxon>
        <taxon>Alphaproteobacteria</taxon>
        <taxon>Rhodobacterales</taxon>
        <taxon>Roseobacteraceae</taxon>
        <taxon>Pontibaca</taxon>
    </lineage>
</organism>
<dbReference type="STRING" id="515897.SAMN05421849_0592"/>
<keyword evidence="3" id="KW-0732">Signal</keyword>
<evidence type="ECO:0000256" key="2">
    <source>
        <dbReference type="ARBA" id="ARBA00009387"/>
    </source>
</evidence>
<dbReference type="InterPro" id="IPR008258">
    <property type="entry name" value="Transglycosylase_SLT_dom_1"/>
</dbReference>
<evidence type="ECO:0000313" key="6">
    <source>
        <dbReference type="Proteomes" id="UP000192455"/>
    </source>
</evidence>
<dbReference type="OrthoDB" id="9815002at2"/>
<evidence type="ECO:0000313" key="5">
    <source>
        <dbReference type="EMBL" id="SIT76772.1"/>
    </source>
</evidence>
<proteinExistence type="inferred from homology"/>
<dbReference type="SUPFAM" id="SSF53955">
    <property type="entry name" value="Lysozyme-like"/>
    <property type="match status" value="1"/>
</dbReference>
<comment type="similarity">
    <text evidence="1">Belongs to the transglycosylase Slt family.</text>
</comment>
<feature type="signal peptide" evidence="3">
    <location>
        <begin position="1"/>
        <end position="24"/>
    </location>
</feature>
<evidence type="ECO:0000259" key="4">
    <source>
        <dbReference type="Pfam" id="PF01464"/>
    </source>
</evidence>
<feature type="domain" description="Transglycosylase SLT" evidence="4">
    <location>
        <begin position="81"/>
        <end position="177"/>
    </location>
</feature>
<evidence type="ECO:0000256" key="1">
    <source>
        <dbReference type="ARBA" id="ARBA00007734"/>
    </source>
</evidence>
<feature type="chain" id="PRO_5013091240" evidence="3">
    <location>
        <begin position="25"/>
        <end position="194"/>
    </location>
</feature>
<dbReference type="Gene3D" id="1.10.530.10">
    <property type="match status" value="1"/>
</dbReference>